<dbReference type="InterPro" id="IPR036034">
    <property type="entry name" value="PDZ_sf"/>
</dbReference>
<dbReference type="PROSITE" id="PS50106">
    <property type="entry name" value="PDZ"/>
    <property type="match status" value="1"/>
</dbReference>
<dbReference type="EC" id="3.4.21.-" evidence="5"/>
<dbReference type="AlphaFoldDB" id="A0ABD5Q305"/>
<keyword evidence="1 5" id="KW-0645">Protease</keyword>
<dbReference type="InterPro" id="IPR001478">
    <property type="entry name" value="PDZ"/>
</dbReference>
<proteinExistence type="predicted"/>
<dbReference type="GO" id="GO:0008233">
    <property type="term" value="F:peptidase activity"/>
    <property type="evidence" value="ECO:0007669"/>
    <property type="project" value="UniProtKB-KW"/>
</dbReference>
<dbReference type="InterPro" id="IPR009003">
    <property type="entry name" value="Peptidase_S1_PA"/>
</dbReference>
<accession>A0ABD5Q305</accession>
<comment type="caution">
    <text evidence="5">The sequence shown here is derived from an EMBL/GenBank/DDBJ whole genome shotgun (WGS) entry which is preliminary data.</text>
</comment>
<feature type="region of interest" description="Disordered" evidence="3">
    <location>
        <begin position="388"/>
        <end position="442"/>
    </location>
</feature>
<evidence type="ECO:0000256" key="2">
    <source>
        <dbReference type="ARBA" id="ARBA00022801"/>
    </source>
</evidence>
<sequence length="442" mass="45579">MGNRLFAGLLVLALMSAGSVGGVTSPGAQHAQPSDASERAGASADVASQAPASDAAVSSGAFRADAAVNRRQATCNYRQLYDRVSNGTVAINASNETGVLGGGSGWVYRIEGSTAYVVTNWHVAFNATEYDVQFAGGRWREAELVGADLSTDLAVLSVENAPESATALELARQSVERGQPVAVFGNPLGLEESISTGVVSGTERAVTVQYQHNLTSVIPNTIQVDAAVNPGNSGGALVNCEGRVVGVNYAGAGPLDAGINFAIDASVVREVVPALVETGTYRHSFLGIRPVSVGPTLAEVNNLSVVRGVMVADVVPDSPAAEVLRPAPAIDKRTGLPYDGDVILAADGRTIEDTEDLLTFLLLETRPGETVNLTVLRDGANRTVQVTLGERPSIPAQPRTTTPGTTTTQTTTTTETTTETPTTTVVQPASAADAARTNATGP</sequence>
<protein>
    <submittedName>
        <fullName evidence="5">S1C family serine protease</fullName>
        <ecNumber evidence="5">3.4.21.-</ecNumber>
    </submittedName>
</protein>
<feature type="compositionally biased region" description="Low complexity" evidence="3">
    <location>
        <begin position="400"/>
        <end position="442"/>
    </location>
</feature>
<evidence type="ECO:0000259" key="4">
    <source>
        <dbReference type="PROSITE" id="PS50106"/>
    </source>
</evidence>
<reference evidence="5 6" key="1">
    <citation type="journal article" date="2019" name="Int. J. Syst. Evol. Microbiol.">
        <title>The Global Catalogue of Microorganisms (GCM) 10K type strain sequencing project: providing services to taxonomists for standard genome sequencing and annotation.</title>
        <authorList>
            <consortium name="The Broad Institute Genomics Platform"/>
            <consortium name="The Broad Institute Genome Sequencing Center for Infectious Disease"/>
            <person name="Wu L."/>
            <person name="Ma J."/>
        </authorList>
    </citation>
    <scope>NUCLEOTIDE SEQUENCE [LARGE SCALE GENOMIC DNA]</scope>
    <source>
        <strain evidence="5 6">XZYJ18</strain>
    </source>
</reference>
<dbReference type="PANTHER" id="PTHR43343:SF3">
    <property type="entry name" value="PROTEASE DO-LIKE 8, CHLOROPLASTIC"/>
    <property type="match status" value="1"/>
</dbReference>
<dbReference type="PANTHER" id="PTHR43343">
    <property type="entry name" value="PEPTIDASE S12"/>
    <property type="match status" value="1"/>
</dbReference>
<dbReference type="GO" id="GO:0006508">
    <property type="term" value="P:proteolysis"/>
    <property type="evidence" value="ECO:0007669"/>
    <property type="project" value="UniProtKB-KW"/>
</dbReference>
<dbReference type="SUPFAM" id="SSF50156">
    <property type="entry name" value="PDZ domain-like"/>
    <property type="match status" value="1"/>
</dbReference>
<dbReference type="SUPFAM" id="SSF50494">
    <property type="entry name" value="Trypsin-like serine proteases"/>
    <property type="match status" value="1"/>
</dbReference>
<dbReference type="GeneID" id="73044437"/>
<gene>
    <name evidence="5" type="ORF">ACFO9K_11390</name>
</gene>
<keyword evidence="2 5" id="KW-0378">Hydrolase</keyword>
<evidence type="ECO:0000313" key="5">
    <source>
        <dbReference type="EMBL" id="MFC4824862.1"/>
    </source>
</evidence>
<feature type="region of interest" description="Disordered" evidence="3">
    <location>
        <begin position="23"/>
        <end position="45"/>
    </location>
</feature>
<dbReference type="Proteomes" id="UP001595945">
    <property type="component" value="Unassembled WGS sequence"/>
</dbReference>
<evidence type="ECO:0000256" key="3">
    <source>
        <dbReference type="SAM" id="MobiDB-lite"/>
    </source>
</evidence>
<dbReference type="PRINTS" id="PR00834">
    <property type="entry name" value="PROTEASES2C"/>
</dbReference>
<evidence type="ECO:0000313" key="6">
    <source>
        <dbReference type="Proteomes" id="UP001595945"/>
    </source>
</evidence>
<dbReference type="InterPro" id="IPR051201">
    <property type="entry name" value="Chloro_Bact_Ser_Proteases"/>
</dbReference>
<dbReference type="RefSeq" id="WP_254269422.1">
    <property type="nucleotide sequence ID" value="NZ_CP100400.1"/>
</dbReference>
<dbReference type="EMBL" id="JBHSHT010000001">
    <property type="protein sequence ID" value="MFC4824862.1"/>
    <property type="molecule type" value="Genomic_DNA"/>
</dbReference>
<keyword evidence="6" id="KW-1185">Reference proteome</keyword>
<organism evidence="5 6">
    <name type="scientific">Halorussus aquaticus</name>
    <dbReference type="NCBI Taxonomy" id="2953748"/>
    <lineage>
        <taxon>Archaea</taxon>
        <taxon>Methanobacteriati</taxon>
        <taxon>Methanobacteriota</taxon>
        <taxon>Stenosarchaea group</taxon>
        <taxon>Halobacteria</taxon>
        <taxon>Halobacteriales</taxon>
        <taxon>Haladaptataceae</taxon>
        <taxon>Halorussus</taxon>
    </lineage>
</organism>
<name>A0ABD5Q305_9EURY</name>
<dbReference type="Gene3D" id="2.40.10.120">
    <property type="match status" value="1"/>
</dbReference>
<dbReference type="Pfam" id="PF13365">
    <property type="entry name" value="Trypsin_2"/>
    <property type="match status" value="1"/>
</dbReference>
<dbReference type="InterPro" id="IPR001940">
    <property type="entry name" value="Peptidase_S1C"/>
</dbReference>
<dbReference type="Pfam" id="PF13180">
    <property type="entry name" value="PDZ_2"/>
    <property type="match status" value="1"/>
</dbReference>
<dbReference type="Gene3D" id="2.30.42.10">
    <property type="match status" value="1"/>
</dbReference>
<evidence type="ECO:0000256" key="1">
    <source>
        <dbReference type="ARBA" id="ARBA00022670"/>
    </source>
</evidence>
<dbReference type="SMART" id="SM00228">
    <property type="entry name" value="PDZ"/>
    <property type="match status" value="1"/>
</dbReference>
<feature type="domain" description="PDZ" evidence="4">
    <location>
        <begin position="293"/>
        <end position="353"/>
    </location>
</feature>